<dbReference type="PIRSF" id="PIRSF016789">
    <property type="entry name" value="DUF454"/>
    <property type="match status" value="1"/>
</dbReference>
<dbReference type="InterPro" id="IPR007401">
    <property type="entry name" value="DUF454"/>
</dbReference>
<dbReference type="RefSeq" id="WP_040296406.1">
    <property type="nucleotide sequence ID" value="NZ_CACVBB010000001.1"/>
</dbReference>
<dbReference type="Proteomes" id="UP000509443">
    <property type="component" value="Chromosome"/>
</dbReference>
<keyword evidence="3" id="KW-1185">Reference proteome</keyword>
<reference evidence="2 3" key="1">
    <citation type="submission" date="2020-06" db="EMBL/GenBank/DDBJ databases">
        <title>Complete closed genome sequence of Bartonella alsatica CIP 105477.</title>
        <authorList>
            <person name="Thibau A."/>
            <person name="Schultze T.G."/>
            <person name="Kempf V.A.J."/>
        </authorList>
    </citation>
    <scope>NUCLEOTIDE SEQUENCE [LARGE SCALE GENOMIC DNA]</scope>
    <source>
        <strain evidence="2 3">CIP 105477</strain>
    </source>
</reference>
<feature type="transmembrane region" description="Helical" evidence="1">
    <location>
        <begin position="12"/>
        <end position="32"/>
    </location>
</feature>
<protein>
    <submittedName>
        <fullName evidence="2">YbaN family protein</fullName>
    </submittedName>
</protein>
<name>A0ABX6QH00_9HYPH</name>
<keyword evidence="1" id="KW-0812">Transmembrane</keyword>
<dbReference type="PANTHER" id="PTHR35813">
    <property type="entry name" value="INNER MEMBRANE PROTEIN YBAN"/>
    <property type="match status" value="1"/>
</dbReference>
<sequence>MKKNFKISRSLRICTSIIGWAMIVLAVIGILLPIMPTVPFLLIASWCFARSSPRFHRWLKNHRFLGPPIKQWEEKRAISVFVKVFAVMSMAGGFLSFLIIVHPALWFAVLVAAILLFIAIYIITRPSL</sequence>
<accession>A0ABX6QH00</accession>
<feature type="transmembrane region" description="Helical" evidence="1">
    <location>
        <begin position="105"/>
        <end position="124"/>
    </location>
</feature>
<keyword evidence="1" id="KW-1133">Transmembrane helix</keyword>
<dbReference type="PANTHER" id="PTHR35813:SF1">
    <property type="entry name" value="INNER MEMBRANE PROTEIN YBAN"/>
    <property type="match status" value="1"/>
</dbReference>
<feature type="transmembrane region" description="Helical" evidence="1">
    <location>
        <begin position="77"/>
        <end position="99"/>
    </location>
</feature>
<dbReference type="EMBL" id="CP058235">
    <property type="protein sequence ID" value="QLC52125.1"/>
    <property type="molecule type" value="Genomic_DNA"/>
</dbReference>
<proteinExistence type="predicted"/>
<dbReference type="Pfam" id="PF04304">
    <property type="entry name" value="DUF454"/>
    <property type="match status" value="1"/>
</dbReference>
<gene>
    <name evidence="2" type="ORF">HWV54_04365</name>
</gene>
<keyword evidence="1" id="KW-0472">Membrane</keyword>
<evidence type="ECO:0000256" key="1">
    <source>
        <dbReference type="SAM" id="Phobius"/>
    </source>
</evidence>
<evidence type="ECO:0000313" key="2">
    <source>
        <dbReference type="EMBL" id="QLC52125.1"/>
    </source>
</evidence>
<organism evidence="2 3">
    <name type="scientific">Bartonella alsatica</name>
    <dbReference type="NCBI Taxonomy" id="52764"/>
    <lineage>
        <taxon>Bacteria</taxon>
        <taxon>Pseudomonadati</taxon>
        <taxon>Pseudomonadota</taxon>
        <taxon>Alphaproteobacteria</taxon>
        <taxon>Hyphomicrobiales</taxon>
        <taxon>Bartonellaceae</taxon>
        <taxon>Bartonella</taxon>
    </lineage>
</organism>
<evidence type="ECO:0000313" key="3">
    <source>
        <dbReference type="Proteomes" id="UP000509443"/>
    </source>
</evidence>